<proteinExistence type="predicted"/>
<dbReference type="STRING" id="675864.SAMN04489747_2843"/>
<protein>
    <submittedName>
        <fullName evidence="2">Uncharacterized protein</fullName>
    </submittedName>
</protein>
<name>A0A1G7B4R0_9ACTN</name>
<keyword evidence="1" id="KW-0472">Membrane</keyword>
<keyword evidence="1" id="KW-0812">Transmembrane</keyword>
<organism evidence="2 3">
    <name type="scientific">Auraticoccus monumenti</name>
    <dbReference type="NCBI Taxonomy" id="675864"/>
    <lineage>
        <taxon>Bacteria</taxon>
        <taxon>Bacillati</taxon>
        <taxon>Actinomycetota</taxon>
        <taxon>Actinomycetes</taxon>
        <taxon>Propionibacteriales</taxon>
        <taxon>Propionibacteriaceae</taxon>
        <taxon>Auraticoccus</taxon>
    </lineage>
</organism>
<feature type="transmembrane region" description="Helical" evidence="1">
    <location>
        <begin position="30"/>
        <end position="49"/>
    </location>
</feature>
<dbReference type="RefSeq" id="WP_157677141.1">
    <property type="nucleotide sequence ID" value="NZ_LT629688.1"/>
</dbReference>
<evidence type="ECO:0000256" key="1">
    <source>
        <dbReference type="SAM" id="Phobius"/>
    </source>
</evidence>
<keyword evidence="3" id="KW-1185">Reference proteome</keyword>
<dbReference type="AlphaFoldDB" id="A0A1G7B4R0"/>
<sequence length="66" mass="6940">MSRNTLHVVLFLTAVLTVAAIVAGAGAGTVLVTGLAAAVVFLTVVSTTVPDRRVPVRVRATDRRRR</sequence>
<keyword evidence="1" id="KW-1133">Transmembrane helix</keyword>
<gene>
    <name evidence="2" type="ORF">SAMN04489747_2843</name>
</gene>
<accession>A0A1G7B4R0</accession>
<reference evidence="2 3" key="1">
    <citation type="submission" date="2016-10" db="EMBL/GenBank/DDBJ databases">
        <authorList>
            <person name="de Groot N.N."/>
        </authorList>
    </citation>
    <scope>NUCLEOTIDE SEQUENCE [LARGE SCALE GENOMIC DNA]</scope>
    <source>
        <strain evidence="2 3">MON 2.2</strain>
    </source>
</reference>
<evidence type="ECO:0000313" key="3">
    <source>
        <dbReference type="Proteomes" id="UP000198546"/>
    </source>
</evidence>
<dbReference type="EMBL" id="LT629688">
    <property type="protein sequence ID" value="SDE22104.1"/>
    <property type="molecule type" value="Genomic_DNA"/>
</dbReference>
<evidence type="ECO:0000313" key="2">
    <source>
        <dbReference type="EMBL" id="SDE22104.1"/>
    </source>
</evidence>
<dbReference type="Proteomes" id="UP000198546">
    <property type="component" value="Chromosome i"/>
</dbReference>